<dbReference type="InterPro" id="IPR000184">
    <property type="entry name" value="Bac_surfAg_D15"/>
</dbReference>
<dbReference type="InterPro" id="IPR034746">
    <property type="entry name" value="POTRA"/>
</dbReference>
<dbReference type="Pfam" id="PF07244">
    <property type="entry name" value="POTRA"/>
    <property type="match status" value="1"/>
</dbReference>
<evidence type="ECO:0000259" key="7">
    <source>
        <dbReference type="PROSITE" id="PS51635"/>
    </source>
</evidence>
<proteinExistence type="predicted"/>
<evidence type="ECO:0000313" key="9">
    <source>
        <dbReference type="EMBL" id="BBM36894.1"/>
    </source>
</evidence>
<organism evidence="9 10">
    <name type="scientific">Pseudoleptotrichia goodfellowii</name>
    <dbReference type="NCBI Taxonomy" id="157692"/>
    <lineage>
        <taxon>Bacteria</taxon>
        <taxon>Fusobacteriati</taxon>
        <taxon>Fusobacteriota</taxon>
        <taxon>Fusobacteriia</taxon>
        <taxon>Fusobacteriales</taxon>
        <taxon>Leptotrichiaceae</taxon>
        <taxon>Pseudoleptotrichia</taxon>
    </lineage>
</organism>
<dbReference type="SUPFAM" id="SSF52151">
    <property type="entry name" value="FabD/lysophospholipase-like"/>
    <property type="match status" value="1"/>
</dbReference>
<comment type="subcellular location">
    <subcellularLocation>
        <location evidence="1">Membrane</location>
    </subcellularLocation>
</comment>
<dbReference type="Proteomes" id="UP000321606">
    <property type="component" value="Chromosome"/>
</dbReference>
<evidence type="ECO:0000256" key="2">
    <source>
        <dbReference type="ARBA" id="ARBA00022801"/>
    </source>
</evidence>
<dbReference type="Pfam" id="PF01103">
    <property type="entry name" value="Omp85"/>
    <property type="match status" value="1"/>
</dbReference>
<evidence type="ECO:0000256" key="1">
    <source>
        <dbReference type="ARBA" id="ARBA00004370"/>
    </source>
</evidence>
<dbReference type="InterPro" id="IPR002641">
    <property type="entry name" value="PNPLA_dom"/>
</dbReference>
<dbReference type="AlphaFoldDB" id="A0A510JCG0"/>
<evidence type="ECO:0000259" key="8">
    <source>
        <dbReference type="PROSITE" id="PS51779"/>
    </source>
</evidence>
<dbReference type="KEGG" id="lgo:JCM16774_1840"/>
<dbReference type="Pfam" id="PF01734">
    <property type="entry name" value="Patatin"/>
    <property type="match status" value="1"/>
</dbReference>
<accession>A0A510JCG0</accession>
<sequence>MKKIIYVIFIFTLLGNLVFSENENEVPKENQKVKIENTEENKEDKHIGLVLSGGTAKGLAHIGVLKVLEEEKVPVEYVTGTSMGSIIGGLYSVGYTPDEIEKIATEMDWLSLFDDKIERKEKGLSRNLIEDRNTVALPTENFIPKIPSGAVGGKSASEKLNELFYGTEGIENFKKFPKKFALVATDLNTGEGVMIDKGSIATAIRSSLSLPSVFNPVESGERLYIDGGVVRNLPVQDVKVLGADYTIGVNVGEGFSKRNPEKLNIVDVISDSMTIAGRQEVERQIRMLDLYMAPNLEKIGSYDFQKVKDIIAAGEKVARENIESIRKLSDPVKFAELEEKRKEFRKSWKEEYYIKNIEIKGNKKYKSDYFDRYIPKNLGKMNRKDMEKIVNDLYKNGNFSTVYFEIKNSDTLVINVQEKAGNYLTLSGNVNNEDLATSNIGVQGNRTINNIDTRYMLRATIANEHGVNGVGIMSMGKDNRILLIGTFDFKKDIIKNQYYNGNKYSFNNRRIKTNLGIGVELSRSTLLILSGGYQTSHVNGNSDEKSDQKIRFPYFEVSVTQDNRDSIMFPTKGTYFKAEYTTSNSKNADFNALYVKGEVNIPFGKNFTLTPSAVYVTSRGDKVPETYKPKAGGFQEDVYSLEFAGLPTDKMRANSIFIGKLNFQYQISRFFFAGVNASVASFSDKSFSFGKERKESYGLGFGVRTPLGPGYIGVAKTPGEGVKYFLNFGYEPKAFNEN</sequence>
<gene>
    <name evidence="9" type="ORF">JCM16774_1840</name>
</gene>
<keyword evidence="2 6" id="KW-0378">Hydrolase</keyword>
<dbReference type="PROSITE" id="PS51635">
    <property type="entry name" value="PNPLA"/>
    <property type="match status" value="1"/>
</dbReference>
<protein>
    <submittedName>
        <fullName evidence="9">Surface antigen variable number repeat protein</fullName>
    </submittedName>
</protein>
<dbReference type="PROSITE" id="PS51779">
    <property type="entry name" value="POTRA"/>
    <property type="match status" value="1"/>
</dbReference>
<dbReference type="PANTHER" id="PTHR14226">
    <property type="entry name" value="NEUROPATHY TARGET ESTERASE/SWISS CHEESE D.MELANOGASTER"/>
    <property type="match status" value="1"/>
</dbReference>
<dbReference type="STRING" id="714315.GCA_000516535_01847"/>
<dbReference type="Gene3D" id="3.40.1090.10">
    <property type="entry name" value="Cytosolic phospholipase A2 catalytic domain"/>
    <property type="match status" value="2"/>
</dbReference>
<dbReference type="InterPro" id="IPR050301">
    <property type="entry name" value="NTE"/>
</dbReference>
<dbReference type="GO" id="GO:0016787">
    <property type="term" value="F:hydrolase activity"/>
    <property type="evidence" value="ECO:0007669"/>
    <property type="project" value="UniProtKB-UniRule"/>
</dbReference>
<feature type="active site" description="Proton acceptor" evidence="6">
    <location>
        <position position="226"/>
    </location>
</feature>
<dbReference type="RefSeq" id="WP_081724206.1">
    <property type="nucleotide sequence ID" value="NZ_AP019822.1"/>
</dbReference>
<evidence type="ECO:0000256" key="3">
    <source>
        <dbReference type="ARBA" id="ARBA00022963"/>
    </source>
</evidence>
<name>A0A510JCG0_9FUSO</name>
<evidence type="ECO:0000256" key="4">
    <source>
        <dbReference type="ARBA" id="ARBA00023098"/>
    </source>
</evidence>
<dbReference type="InterPro" id="IPR010827">
    <property type="entry name" value="BamA/TamA_POTRA"/>
</dbReference>
<dbReference type="OrthoDB" id="9770965at2"/>
<dbReference type="InterPro" id="IPR016035">
    <property type="entry name" value="Acyl_Trfase/lysoPLipase"/>
</dbReference>
<dbReference type="GO" id="GO:0019867">
    <property type="term" value="C:outer membrane"/>
    <property type="evidence" value="ECO:0007669"/>
    <property type="project" value="InterPro"/>
</dbReference>
<evidence type="ECO:0000256" key="5">
    <source>
        <dbReference type="ARBA" id="ARBA00023136"/>
    </source>
</evidence>
<feature type="domain" description="POTRA" evidence="8">
    <location>
        <begin position="352"/>
        <end position="419"/>
    </location>
</feature>
<evidence type="ECO:0000256" key="6">
    <source>
        <dbReference type="PROSITE-ProRule" id="PRU01161"/>
    </source>
</evidence>
<dbReference type="PANTHER" id="PTHR14226:SF76">
    <property type="entry name" value="NTE FAMILY PROTEIN RSSA"/>
    <property type="match status" value="1"/>
</dbReference>
<keyword evidence="5" id="KW-0472">Membrane</keyword>
<feature type="active site" description="Nucleophile" evidence="6">
    <location>
        <position position="82"/>
    </location>
</feature>
<dbReference type="CDD" id="cd07205">
    <property type="entry name" value="Pat_PNPLA6_PNPLA7_NTE1_like"/>
    <property type="match status" value="1"/>
</dbReference>
<keyword evidence="4 6" id="KW-0443">Lipid metabolism</keyword>
<feature type="short sequence motif" description="GXSXG" evidence="6">
    <location>
        <begin position="80"/>
        <end position="84"/>
    </location>
</feature>
<dbReference type="Gene3D" id="3.10.20.310">
    <property type="entry name" value="membrane protein fhac"/>
    <property type="match status" value="1"/>
</dbReference>
<dbReference type="Gene3D" id="2.40.160.50">
    <property type="entry name" value="membrane protein fhac: a member of the omp85/tpsb transporter family"/>
    <property type="match status" value="1"/>
</dbReference>
<evidence type="ECO:0000313" key="10">
    <source>
        <dbReference type="Proteomes" id="UP000321606"/>
    </source>
</evidence>
<feature type="domain" description="PNPLA" evidence="7">
    <location>
        <begin position="49"/>
        <end position="239"/>
    </location>
</feature>
<feature type="short sequence motif" description="DGA/G" evidence="6">
    <location>
        <begin position="226"/>
        <end position="228"/>
    </location>
</feature>
<comment type="caution">
    <text evidence="6">Lacks conserved residue(s) required for the propagation of feature annotation.</text>
</comment>
<dbReference type="EMBL" id="AP019822">
    <property type="protein sequence ID" value="BBM36894.1"/>
    <property type="molecule type" value="Genomic_DNA"/>
</dbReference>
<reference evidence="9 10" key="1">
    <citation type="submission" date="2019-07" db="EMBL/GenBank/DDBJ databases">
        <title>Complete Genome Sequence of Leptotrichia goodfellowii Strain JCM 16774.</title>
        <authorList>
            <person name="Watanabe S."/>
            <person name="Cui L."/>
        </authorList>
    </citation>
    <scope>NUCLEOTIDE SEQUENCE [LARGE SCALE GENOMIC DNA]</scope>
    <source>
        <strain evidence="9 10">JCM16774</strain>
    </source>
</reference>
<dbReference type="GO" id="GO:0016042">
    <property type="term" value="P:lipid catabolic process"/>
    <property type="evidence" value="ECO:0007669"/>
    <property type="project" value="UniProtKB-UniRule"/>
</dbReference>
<keyword evidence="3 6" id="KW-0442">Lipid degradation</keyword>